<proteinExistence type="predicted"/>
<evidence type="ECO:0000259" key="2">
    <source>
        <dbReference type="Pfam" id="PF01345"/>
    </source>
</evidence>
<dbReference type="InterPro" id="IPR001434">
    <property type="entry name" value="OmcB-like_DUF11"/>
</dbReference>
<gene>
    <name evidence="3" type="ORF">BIV57_04495</name>
</gene>
<accession>A0A1J7BJ04</accession>
<dbReference type="EMBL" id="MLCF01000016">
    <property type="protein sequence ID" value="OIV38655.1"/>
    <property type="molecule type" value="Genomic_DNA"/>
</dbReference>
<reference evidence="3 4" key="1">
    <citation type="submission" date="2016-10" db="EMBL/GenBank/DDBJ databases">
        <title>Genome sequence of Streptomyces gilvigriseus MUSC 26.</title>
        <authorList>
            <person name="Lee L.-H."/>
            <person name="Ser H.-L."/>
        </authorList>
    </citation>
    <scope>NUCLEOTIDE SEQUENCE [LARGE SCALE GENOMIC DNA]</scope>
    <source>
        <strain evidence="3 4">MUSC 26</strain>
    </source>
</reference>
<dbReference type="Proteomes" id="UP000243342">
    <property type="component" value="Unassembled WGS sequence"/>
</dbReference>
<keyword evidence="4" id="KW-1185">Reference proteome</keyword>
<evidence type="ECO:0000313" key="3">
    <source>
        <dbReference type="EMBL" id="OIV38655.1"/>
    </source>
</evidence>
<evidence type="ECO:0000313" key="4">
    <source>
        <dbReference type="Proteomes" id="UP000243342"/>
    </source>
</evidence>
<name>A0A1J7BJ04_9ACTN</name>
<comment type="caution">
    <text evidence="3">The sequence shown here is derived from an EMBL/GenBank/DDBJ whole genome shotgun (WGS) entry which is preliminary data.</text>
</comment>
<feature type="signal peptide" evidence="1">
    <location>
        <begin position="1"/>
        <end position="26"/>
    </location>
</feature>
<dbReference type="RefSeq" id="WP_071655344.1">
    <property type="nucleotide sequence ID" value="NZ_MLCF01000016.1"/>
</dbReference>
<dbReference type="PROSITE" id="PS51257">
    <property type="entry name" value="PROKAR_LIPOPROTEIN"/>
    <property type="match status" value="1"/>
</dbReference>
<feature type="domain" description="DUF11" evidence="2">
    <location>
        <begin position="43"/>
        <end position="119"/>
    </location>
</feature>
<dbReference type="Pfam" id="PF01345">
    <property type="entry name" value="DUF11"/>
    <property type="match status" value="1"/>
</dbReference>
<feature type="chain" id="PRO_5009643342" description="DUF11 domain-containing protein" evidence="1">
    <location>
        <begin position="27"/>
        <end position="201"/>
    </location>
</feature>
<keyword evidence="1" id="KW-0732">Signal</keyword>
<dbReference type="AlphaFoldDB" id="A0A1J7BJ04"/>
<evidence type="ECO:0000256" key="1">
    <source>
        <dbReference type="SAM" id="SignalP"/>
    </source>
</evidence>
<organism evidence="3 4">
    <name type="scientific">Mangrovactinospora gilvigrisea</name>
    <dbReference type="NCBI Taxonomy" id="1428644"/>
    <lineage>
        <taxon>Bacteria</taxon>
        <taxon>Bacillati</taxon>
        <taxon>Actinomycetota</taxon>
        <taxon>Actinomycetes</taxon>
        <taxon>Kitasatosporales</taxon>
        <taxon>Streptomycetaceae</taxon>
        <taxon>Mangrovactinospora</taxon>
    </lineage>
</organism>
<dbReference type="OrthoDB" id="3426218at2"/>
<protein>
    <recommendedName>
        <fullName evidence="2">DUF11 domain-containing protein</fullName>
    </recommendedName>
</protein>
<sequence>MARRALLLTAATAAACLAAAPARATAEPPPLAPLTVAVRVAGAAADRPIRAGERVDYAITVANRGRAAYPAAVVTQLLPDGMHAIGSTPAARPAGGTALGWTVRLAPHGTVRLGVRALAGVPGAPAARAKDGTALSSTVCVRETAAGQPVACGSDFVTLGVPAARVDRGSVNLITALTAAALAAVAAATTLPLLRRHITPT</sequence>